<dbReference type="GO" id="GO:0006633">
    <property type="term" value="P:fatty acid biosynthetic process"/>
    <property type="evidence" value="ECO:0007669"/>
    <property type="project" value="InterPro"/>
</dbReference>
<sequence length="117" mass="13692">MFFRNFHYLLERFNCESPPNSPSIGLHDNGYDLDVETLSNRSTSDIDDPIHIINIGIHSHAELNDDVISGQFQAFCKENEAALYERGIRRVTFVVLYKRKIPKYFTYRAKFEVSTWT</sequence>
<dbReference type="Pfam" id="PF08326">
    <property type="entry name" value="ACC_central"/>
    <property type="match status" value="1"/>
</dbReference>
<evidence type="ECO:0000259" key="1">
    <source>
        <dbReference type="Pfam" id="PF08326"/>
    </source>
</evidence>
<feature type="domain" description="Acetyl-CoA carboxylase central" evidence="1">
    <location>
        <begin position="40"/>
        <end position="110"/>
    </location>
</feature>
<dbReference type="AlphaFoldDB" id="A0AAN8G1K7"/>
<dbReference type="GO" id="GO:0003989">
    <property type="term" value="F:acetyl-CoA carboxylase activity"/>
    <property type="evidence" value="ECO:0007669"/>
    <property type="project" value="InterPro"/>
</dbReference>
<dbReference type="Proteomes" id="UP001347796">
    <property type="component" value="Unassembled WGS sequence"/>
</dbReference>
<organism evidence="2 3">
    <name type="scientific">Patella caerulea</name>
    <name type="common">Rayed Mediterranean limpet</name>
    <dbReference type="NCBI Taxonomy" id="87958"/>
    <lineage>
        <taxon>Eukaryota</taxon>
        <taxon>Metazoa</taxon>
        <taxon>Spiralia</taxon>
        <taxon>Lophotrochozoa</taxon>
        <taxon>Mollusca</taxon>
        <taxon>Gastropoda</taxon>
        <taxon>Patellogastropoda</taxon>
        <taxon>Patelloidea</taxon>
        <taxon>Patellidae</taxon>
        <taxon>Patella</taxon>
    </lineage>
</organism>
<dbReference type="EMBL" id="JAZGQO010000015">
    <property type="protein sequence ID" value="KAK6168612.1"/>
    <property type="molecule type" value="Genomic_DNA"/>
</dbReference>
<name>A0AAN8G1K7_PATCE</name>
<keyword evidence="3" id="KW-1185">Reference proteome</keyword>
<accession>A0AAN8G1K7</accession>
<evidence type="ECO:0000313" key="2">
    <source>
        <dbReference type="EMBL" id="KAK6168612.1"/>
    </source>
</evidence>
<dbReference type="InterPro" id="IPR013537">
    <property type="entry name" value="AcCoA_COase_cen"/>
</dbReference>
<reference evidence="2 3" key="1">
    <citation type="submission" date="2024-01" db="EMBL/GenBank/DDBJ databases">
        <title>The genome of the rayed Mediterranean limpet Patella caerulea (Linnaeus, 1758).</title>
        <authorList>
            <person name="Anh-Thu Weber A."/>
            <person name="Halstead-Nussloch G."/>
        </authorList>
    </citation>
    <scope>NUCLEOTIDE SEQUENCE [LARGE SCALE GENOMIC DNA]</scope>
    <source>
        <strain evidence="2">AATW-2023a</strain>
        <tissue evidence="2">Whole specimen</tissue>
    </source>
</reference>
<comment type="caution">
    <text evidence="2">The sequence shown here is derived from an EMBL/GenBank/DDBJ whole genome shotgun (WGS) entry which is preliminary data.</text>
</comment>
<evidence type="ECO:0000313" key="3">
    <source>
        <dbReference type="Proteomes" id="UP001347796"/>
    </source>
</evidence>
<gene>
    <name evidence="2" type="ORF">SNE40_019809</name>
</gene>
<protein>
    <recommendedName>
        <fullName evidence="1">Acetyl-CoA carboxylase central domain-containing protein</fullName>
    </recommendedName>
</protein>
<dbReference type="GO" id="GO:0005524">
    <property type="term" value="F:ATP binding"/>
    <property type="evidence" value="ECO:0007669"/>
    <property type="project" value="InterPro"/>
</dbReference>
<proteinExistence type="predicted"/>